<comment type="caution">
    <text evidence="4">The sequence shown here is derived from an EMBL/GenBank/DDBJ whole genome shotgun (WGS) entry which is preliminary data.</text>
</comment>
<dbReference type="RefSeq" id="WP_132198072.1">
    <property type="nucleotide sequence ID" value="NZ_SMKY01000058.1"/>
</dbReference>
<evidence type="ECO:0000259" key="2">
    <source>
        <dbReference type="Pfam" id="PF01408"/>
    </source>
</evidence>
<proteinExistence type="predicted"/>
<keyword evidence="5" id="KW-1185">Reference proteome</keyword>
<feature type="domain" description="Gfo/Idh/MocA-like oxidoreductase N-terminal" evidence="2">
    <location>
        <begin position="5"/>
        <end position="118"/>
    </location>
</feature>
<dbReference type="OrthoDB" id="9815825at2"/>
<evidence type="ECO:0000256" key="1">
    <source>
        <dbReference type="SAM" id="SignalP"/>
    </source>
</evidence>
<keyword evidence="1" id="KW-0732">Signal</keyword>
<dbReference type="InterPro" id="IPR036291">
    <property type="entry name" value="NAD(P)-bd_dom_sf"/>
</dbReference>
<dbReference type="InterPro" id="IPR055170">
    <property type="entry name" value="GFO_IDH_MocA-like_dom"/>
</dbReference>
<evidence type="ECO:0000313" key="5">
    <source>
        <dbReference type="Proteomes" id="UP000295578"/>
    </source>
</evidence>
<dbReference type="EMBL" id="SMKY01000058">
    <property type="protein sequence ID" value="TDD83051.1"/>
    <property type="molecule type" value="Genomic_DNA"/>
</dbReference>
<dbReference type="Pfam" id="PF01408">
    <property type="entry name" value="GFO_IDH_MocA"/>
    <property type="match status" value="1"/>
</dbReference>
<dbReference type="AlphaFoldDB" id="A0A4R5BAG1"/>
<feature type="chain" id="PRO_5039412045" evidence="1">
    <location>
        <begin position="21"/>
        <end position="341"/>
    </location>
</feature>
<dbReference type="InterPro" id="IPR052515">
    <property type="entry name" value="Gfo/Idh/MocA_Oxidoreductase"/>
</dbReference>
<name>A0A4R5BAG1_9ACTN</name>
<dbReference type="SUPFAM" id="SSF51735">
    <property type="entry name" value="NAD(P)-binding Rossmann-fold domains"/>
    <property type="match status" value="1"/>
</dbReference>
<dbReference type="Pfam" id="PF22725">
    <property type="entry name" value="GFO_IDH_MocA_C3"/>
    <property type="match status" value="1"/>
</dbReference>
<dbReference type="PANTHER" id="PTHR43249">
    <property type="entry name" value="UDP-N-ACETYL-2-AMINO-2-DEOXY-D-GLUCURONATE OXIDASE"/>
    <property type="match status" value="1"/>
</dbReference>
<sequence>MTARRVAVLGAGLAAAPHLAALERSDCEVVTVATRDEDRAAKVRQRFPDARRCWPPETALQDGVDLALVLSPPGTHLELAGEAAARGIDVIVEKPLDIGLRRAAELVRVTRDTGLAVCFQHRAKAAGRALKDLYGDLGPLTGGGIDVPWWRPQSYYDEPGRGTYARDGGGVLITQAVHVLDLFLWTVGTPERVMAHAGTSALHRMEAEDTLAAILDYGDGRIVTLNATTAAPPGRDERITLACAGGTAVLTGGELVLHRADGTAEAVAREDGTATAADPSLMPAGWHQAVLDDALDAFASGREPLASGASALATQRVVAALYASAARGRWVDTDDETLEEQ</sequence>
<evidence type="ECO:0000313" key="4">
    <source>
        <dbReference type="EMBL" id="TDD83051.1"/>
    </source>
</evidence>
<dbReference type="Gene3D" id="3.40.50.720">
    <property type="entry name" value="NAD(P)-binding Rossmann-like Domain"/>
    <property type="match status" value="1"/>
</dbReference>
<dbReference type="InterPro" id="IPR000683">
    <property type="entry name" value="Gfo/Idh/MocA-like_OxRdtase_N"/>
</dbReference>
<dbReference type="Proteomes" id="UP000295578">
    <property type="component" value="Unassembled WGS sequence"/>
</dbReference>
<dbReference type="GO" id="GO:0000166">
    <property type="term" value="F:nucleotide binding"/>
    <property type="evidence" value="ECO:0007669"/>
    <property type="project" value="InterPro"/>
</dbReference>
<evidence type="ECO:0000259" key="3">
    <source>
        <dbReference type="Pfam" id="PF22725"/>
    </source>
</evidence>
<dbReference type="PANTHER" id="PTHR43249:SF1">
    <property type="entry name" value="D-GLUCOSIDE 3-DEHYDROGENASE"/>
    <property type="match status" value="1"/>
</dbReference>
<reference evidence="4 5" key="1">
    <citation type="submission" date="2019-03" db="EMBL/GenBank/DDBJ databases">
        <title>Draft genome sequences of novel Actinobacteria.</title>
        <authorList>
            <person name="Sahin N."/>
            <person name="Ay H."/>
            <person name="Saygin H."/>
        </authorList>
    </citation>
    <scope>NUCLEOTIDE SEQUENCE [LARGE SCALE GENOMIC DNA]</scope>
    <source>
        <strain evidence="4 5">DSM 45941</strain>
    </source>
</reference>
<dbReference type="Gene3D" id="3.30.360.10">
    <property type="entry name" value="Dihydrodipicolinate Reductase, domain 2"/>
    <property type="match status" value="1"/>
</dbReference>
<dbReference type="SUPFAM" id="SSF55347">
    <property type="entry name" value="Glyceraldehyde-3-phosphate dehydrogenase-like, C-terminal domain"/>
    <property type="match status" value="1"/>
</dbReference>
<protein>
    <submittedName>
        <fullName evidence="4">Gfo/Idh/MocA family oxidoreductase</fullName>
    </submittedName>
</protein>
<feature type="signal peptide" evidence="1">
    <location>
        <begin position="1"/>
        <end position="20"/>
    </location>
</feature>
<organism evidence="4 5">
    <name type="scientific">Actinomadura darangshiensis</name>
    <dbReference type="NCBI Taxonomy" id="705336"/>
    <lineage>
        <taxon>Bacteria</taxon>
        <taxon>Bacillati</taxon>
        <taxon>Actinomycetota</taxon>
        <taxon>Actinomycetes</taxon>
        <taxon>Streptosporangiales</taxon>
        <taxon>Thermomonosporaceae</taxon>
        <taxon>Actinomadura</taxon>
    </lineage>
</organism>
<accession>A0A4R5BAG1</accession>
<gene>
    <name evidence="4" type="ORF">E1293_15370</name>
</gene>
<feature type="domain" description="GFO/IDH/MocA-like oxidoreductase" evidence="3">
    <location>
        <begin position="135"/>
        <end position="248"/>
    </location>
</feature>